<feature type="region of interest" description="Disordered" evidence="1">
    <location>
        <begin position="115"/>
        <end position="136"/>
    </location>
</feature>
<comment type="caution">
    <text evidence="2">The sequence shown here is derived from an EMBL/GenBank/DDBJ whole genome shotgun (WGS) entry which is preliminary data.</text>
</comment>
<evidence type="ECO:0000313" key="3">
    <source>
        <dbReference type="Proteomes" id="UP000770661"/>
    </source>
</evidence>
<dbReference type="InterPro" id="IPR007122">
    <property type="entry name" value="Villin/Gelsolin"/>
</dbReference>
<gene>
    <name evidence="2" type="primary">SVIL_1</name>
    <name evidence="2" type="ORF">GWK47_016957</name>
</gene>
<dbReference type="AlphaFoldDB" id="A0A8J5CHG4"/>
<dbReference type="OrthoDB" id="28894at2759"/>
<dbReference type="GO" id="GO:0051016">
    <property type="term" value="P:barbed-end actin filament capping"/>
    <property type="evidence" value="ECO:0007669"/>
    <property type="project" value="TreeGrafter"/>
</dbReference>
<proteinExistence type="predicted"/>
<dbReference type="Gene3D" id="3.40.20.10">
    <property type="entry name" value="Severin"/>
    <property type="match status" value="2"/>
</dbReference>
<evidence type="ECO:0000313" key="2">
    <source>
        <dbReference type="EMBL" id="KAG0713101.1"/>
    </source>
</evidence>
<organism evidence="2 3">
    <name type="scientific">Chionoecetes opilio</name>
    <name type="common">Atlantic snow crab</name>
    <name type="synonym">Cancer opilio</name>
    <dbReference type="NCBI Taxonomy" id="41210"/>
    <lineage>
        <taxon>Eukaryota</taxon>
        <taxon>Metazoa</taxon>
        <taxon>Ecdysozoa</taxon>
        <taxon>Arthropoda</taxon>
        <taxon>Crustacea</taxon>
        <taxon>Multicrustacea</taxon>
        <taxon>Malacostraca</taxon>
        <taxon>Eumalacostraca</taxon>
        <taxon>Eucarida</taxon>
        <taxon>Decapoda</taxon>
        <taxon>Pleocyemata</taxon>
        <taxon>Brachyura</taxon>
        <taxon>Eubrachyura</taxon>
        <taxon>Majoidea</taxon>
        <taxon>Majidae</taxon>
        <taxon>Chionoecetes</taxon>
    </lineage>
</organism>
<dbReference type="GO" id="GO:0015629">
    <property type="term" value="C:actin cytoskeleton"/>
    <property type="evidence" value="ECO:0007669"/>
    <property type="project" value="TreeGrafter"/>
</dbReference>
<dbReference type="SUPFAM" id="SSF55753">
    <property type="entry name" value="Actin depolymerizing proteins"/>
    <property type="match status" value="2"/>
</dbReference>
<dbReference type="PANTHER" id="PTHR11977:SF45">
    <property type="entry name" value="SUPERVILLIN"/>
    <property type="match status" value="1"/>
</dbReference>
<evidence type="ECO:0000256" key="1">
    <source>
        <dbReference type="SAM" id="MobiDB-lite"/>
    </source>
</evidence>
<accession>A0A8J5CHG4</accession>
<dbReference type="GO" id="GO:0008154">
    <property type="term" value="P:actin polymerization or depolymerization"/>
    <property type="evidence" value="ECO:0007669"/>
    <property type="project" value="TreeGrafter"/>
</dbReference>
<dbReference type="PANTHER" id="PTHR11977">
    <property type="entry name" value="VILLIN"/>
    <property type="match status" value="1"/>
</dbReference>
<dbReference type="GO" id="GO:0051015">
    <property type="term" value="F:actin filament binding"/>
    <property type="evidence" value="ECO:0007669"/>
    <property type="project" value="InterPro"/>
</dbReference>
<dbReference type="GO" id="GO:0051014">
    <property type="term" value="P:actin filament severing"/>
    <property type="evidence" value="ECO:0007669"/>
    <property type="project" value="TreeGrafter"/>
</dbReference>
<feature type="compositionally biased region" description="Basic and acidic residues" evidence="1">
    <location>
        <begin position="115"/>
        <end position="127"/>
    </location>
</feature>
<keyword evidence="3" id="KW-1185">Reference proteome</keyword>
<dbReference type="InterPro" id="IPR029006">
    <property type="entry name" value="ADF-H/Gelsolin-like_dom_sf"/>
</dbReference>
<dbReference type="GO" id="GO:0005737">
    <property type="term" value="C:cytoplasm"/>
    <property type="evidence" value="ECO:0007669"/>
    <property type="project" value="TreeGrafter"/>
</dbReference>
<reference evidence="2" key="1">
    <citation type="submission" date="2020-07" db="EMBL/GenBank/DDBJ databases">
        <title>The High-quality genome of the commercially important snow crab, Chionoecetes opilio.</title>
        <authorList>
            <person name="Jeong J.-H."/>
            <person name="Ryu S."/>
        </authorList>
    </citation>
    <scope>NUCLEOTIDE SEQUENCE</scope>
    <source>
        <strain evidence="2">MADBK_172401_WGS</strain>
        <tissue evidence="2">Digestive gland</tissue>
    </source>
</reference>
<name>A0A8J5CHG4_CHIOP</name>
<dbReference type="EMBL" id="JACEEZ010021762">
    <property type="protein sequence ID" value="KAG0713101.1"/>
    <property type="molecule type" value="Genomic_DNA"/>
</dbReference>
<dbReference type="GO" id="GO:0005546">
    <property type="term" value="F:phosphatidylinositol-4,5-bisphosphate binding"/>
    <property type="evidence" value="ECO:0007669"/>
    <property type="project" value="TreeGrafter"/>
</dbReference>
<sequence length="329" mass="36849">MAVEALAGLASKENFSAVALKKVENSPVTREMPPYTSLMLLHVKGRRHAQTRLVEPVVSNVNQGDDFVLITPSEIYHYKGEFANVIERAKASEIAQYVLQKKDMGVTSVNNVVEVDEHSPSGDERSEGQPAGAPDEDECVEAALVAANKVYEVQEDSLVPLPDSWGQMPKIEILSSEKVLVMDFGSELYIWAGKRGCGDERRLGVALGRELWEEEYDYSECDINPIMPMMPVSQAKLTGSRPAWGLCAKLTENVETILFKEKFIDWPDLAQQSRIKEVKKELDRYVAPVSELQPCDAKMLLEELPLEPDLELEMTHLGRGVEYYDEEVC</sequence>
<dbReference type="Proteomes" id="UP000770661">
    <property type="component" value="Unassembled WGS sequence"/>
</dbReference>
<protein>
    <submittedName>
        <fullName evidence="2">Supervillin</fullName>
    </submittedName>
</protein>